<protein>
    <submittedName>
        <fullName evidence="1">Uncharacterized protein</fullName>
    </submittedName>
</protein>
<organism evidence="1 2">
    <name type="scientific">Fictibacillus solisalsi</name>
    <dbReference type="NCBI Taxonomy" id="459525"/>
    <lineage>
        <taxon>Bacteria</taxon>
        <taxon>Bacillati</taxon>
        <taxon>Bacillota</taxon>
        <taxon>Bacilli</taxon>
        <taxon>Bacillales</taxon>
        <taxon>Fictibacillaceae</taxon>
        <taxon>Fictibacillus</taxon>
    </lineage>
</organism>
<sequence>MCPNSKRVFCVQSLQRLPLLSGRLSLSNLIQLRRPEARPFRLFQKYKKRICVQSLQRLPLLSGRLSLSYIPIGFLSASSVNPSPRTS</sequence>
<evidence type="ECO:0000313" key="2">
    <source>
        <dbReference type="Proteomes" id="UP000199544"/>
    </source>
</evidence>
<evidence type="ECO:0000313" key="1">
    <source>
        <dbReference type="EMBL" id="SDM77007.1"/>
    </source>
</evidence>
<name>A0A1G9VYJ9_9BACL</name>
<reference evidence="2" key="1">
    <citation type="submission" date="2016-10" db="EMBL/GenBank/DDBJ databases">
        <authorList>
            <person name="Varghese N."/>
            <person name="Submissions S."/>
        </authorList>
    </citation>
    <scope>NUCLEOTIDE SEQUENCE [LARGE SCALE GENOMIC DNA]</scope>
    <source>
        <strain evidence="2">CGMCC 1.6854</strain>
    </source>
</reference>
<gene>
    <name evidence="1" type="ORF">SAMN04488137_1853</name>
</gene>
<accession>A0A1G9VYJ9</accession>
<keyword evidence="2" id="KW-1185">Reference proteome</keyword>
<dbReference type="Proteomes" id="UP000199544">
    <property type="component" value="Unassembled WGS sequence"/>
</dbReference>
<dbReference type="EMBL" id="FNHW01000001">
    <property type="protein sequence ID" value="SDM77007.1"/>
    <property type="molecule type" value="Genomic_DNA"/>
</dbReference>
<proteinExistence type="predicted"/>
<dbReference type="STRING" id="459525.SAMN04488137_1853"/>
<dbReference type="AlphaFoldDB" id="A0A1G9VYJ9"/>